<evidence type="ECO:0000313" key="5">
    <source>
        <dbReference type="Proteomes" id="UP000199516"/>
    </source>
</evidence>
<sequence>MKKFASMALSATLATSLVFPAVAGAESSYKDIKDDFWAKDAIDYLTEEGIVSGYDNNTFRPNAPVKRSQAATMLTEALDLDTSDRPDPGFSDVDKNDHVYEAAAVIADEGIIEGKDGKFMPNKPLTRAQMAKILTVAFELDGEENGEDFADIPDDYWAHDFIQAISANDIASGYEEDGTFRPNKPTTRAQFATFLSNAINDEGDSVQEDNEVAQLLKDTMDAQLNLDSYTFEGDMDMTMGMDLPDELTEEEKAAMEEAMTMQMNMRGAFQMDPLVTETVIDQTIPGFDETITSAAVMADGKSYEYVSDAAFLGYPAEWDGKYIEMDYEELLGEEFSQFMFNIDKQYEMTQEIYELFIDTFGTDAFTLLDEHNAIPEGTEYEQIVKFELTEEALVDFADSFEEDVWPELESILENPQLFSQFGISAEQAETLNEAADADFDEFLSNLSLDDFEIYQAINSDNLIVFDTGNIAISYADETGSFSFGIEYDMELGNFNEDIQLEYGVPENEEDIIPFEEVLEWQEQQLENLEDFEEVEVDEDDVA</sequence>
<dbReference type="Proteomes" id="UP000199516">
    <property type="component" value="Unassembled WGS sequence"/>
</dbReference>
<keyword evidence="1 2" id="KW-0732">Signal</keyword>
<dbReference type="InterPro" id="IPR001119">
    <property type="entry name" value="SLH_dom"/>
</dbReference>
<feature type="signal peptide" evidence="2">
    <location>
        <begin position="1"/>
        <end position="23"/>
    </location>
</feature>
<dbReference type="OrthoDB" id="2657915at2"/>
<dbReference type="PROSITE" id="PS51272">
    <property type="entry name" value="SLH"/>
    <property type="match status" value="3"/>
</dbReference>
<dbReference type="PANTHER" id="PTHR43308:SF5">
    <property type="entry name" value="S-LAYER PROTEIN _ PEPTIDOGLYCAN ENDO-BETA-N-ACETYLGLUCOSAMINIDASE"/>
    <property type="match status" value="1"/>
</dbReference>
<reference evidence="4 5" key="1">
    <citation type="submission" date="2016-10" db="EMBL/GenBank/DDBJ databases">
        <authorList>
            <person name="de Groot N.N."/>
        </authorList>
    </citation>
    <scope>NUCLEOTIDE SEQUENCE [LARGE SCALE GENOMIC DNA]</scope>
    <source>
        <strain evidence="4 5">DSM 23995</strain>
    </source>
</reference>
<dbReference type="PANTHER" id="PTHR43308">
    <property type="entry name" value="OUTER MEMBRANE PROTEIN ALPHA-RELATED"/>
    <property type="match status" value="1"/>
</dbReference>
<feature type="domain" description="SLH" evidence="3">
    <location>
        <begin position="145"/>
        <end position="209"/>
    </location>
</feature>
<gene>
    <name evidence="4" type="ORF">SAMN05192532_102549</name>
</gene>
<dbReference type="AlphaFoldDB" id="A0A1I2BWG2"/>
<dbReference type="RefSeq" id="WP_091659261.1">
    <property type="nucleotide sequence ID" value="NZ_FONT01000002.1"/>
</dbReference>
<feature type="domain" description="SLH" evidence="3">
    <location>
        <begin position="90"/>
        <end position="144"/>
    </location>
</feature>
<keyword evidence="5" id="KW-1185">Reference proteome</keyword>
<dbReference type="EMBL" id="FONT01000002">
    <property type="protein sequence ID" value="SFE60469.1"/>
    <property type="molecule type" value="Genomic_DNA"/>
</dbReference>
<dbReference type="InterPro" id="IPR051465">
    <property type="entry name" value="Cell_Envelope_Struct_Comp"/>
</dbReference>
<evidence type="ECO:0000259" key="3">
    <source>
        <dbReference type="PROSITE" id="PS51272"/>
    </source>
</evidence>
<evidence type="ECO:0000256" key="2">
    <source>
        <dbReference type="SAM" id="SignalP"/>
    </source>
</evidence>
<organism evidence="4 5">
    <name type="scientific">Alteribacillus iranensis</name>
    <dbReference type="NCBI Taxonomy" id="930128"/>
    <lineage>
        <taxon>Bacteria</taxon>
        <taxon>Bacillati</taxon>
        <taxon>Bacillota</taxon>
        <taxon>Bacilli</taxon>
        <taxon>Bacillales</taxon>
        <taxon>Bacillaceae</taxon>
        <taxon>Alteribacillus</taxon>
    </lineage>
</organism>
<accession>A0A1I2BWG2</accession>
<feature type="domain" description="SLH" evidence="3">
    <location>
        <begin position="25"/>
        <end position="88"/>
    </location>
</feature>
<evidence type="ECO:0000256" key="1">
    <source>
        <dbReference type="ARBA" id="ARBA00022729"/>
    </source>
</evidence>
<name>A0A1I2BWG2_9BACI</name>
<evidence type="ECO:0000313" key="4">
    <source>
        <dbReference type="EMBL" id="SFE60469.1"/>
    </source>
</evidence>
<dbReference type="STRING" id="930128.SAMN05192532_102549"/>
<dbReference type="Pfam" id="PF00395">
    <property type="entry name" value="SLH"/>
    <property type="match status" value="3"/>
</dbReference>
<protein>
    <submittedName>
        <fullName evidence="4">S-layer homology domain-containing protein</fullName>
    </submittedName>
</protein>
<feature type="chain" id="PRO_5039692462" evidence="2">
    <location>
        <begin position="24"/>
        <end position="542"/>
    </location>
</feature>
<proteinExistence type="predicted"/>